<proteinExistence type="predicted"/>
<dbReference type="Proteomes" id="UP000252586">
    <property type="component" value="Unassembled WGS sequence"/>
</dbReference>
<reference evidence="3 4" key="1">
    <citation type="submission" date="2018-06" db="EMBL/GenBank/DDBJ databases">
        <title>Genomic Encyclopedia of Type Strains, Phase IV (KMG-IV): sequencing the most valuable type-strain genomes for metagenomic binning, comparative biology and taxonomic classification.</title>
        <authorList>
            <person name="Goeker M."/>
        </authorList>
    </citation>
    <scope>NUCLEOTIDE SEQUENCE [LARGE SCALE GENOMIC DNA]</scope>
    <source>
        <strain evidence="3 4">DSM 44599</strain>
    </source>
</reference>
<evidence type="ECO:0000256" key="1">
    <source>
        <dbReference type="SAM" id="MobiDB-lite"/>
    </source>
</evidence>
<feature type="compositionally biased region" description="Polar residues" evidence="1">
    <location>
        <begin position="100"/>
        <end position="110"/>
    </location>
</feature>
<keyword evidence="4" id="KW-1185">Reference proteome</keyword>
<gene>
    <name evidence="3" type="ORF">DFR74_11143</name>
</gene>
<dbReference type="STRING" id="1210090.GCA_001613185_05827"/>
<dbReference type="EMBL" id="QNRE01000011">
    <property type="protein sequence ID" value="RBO87337.1"/>
    <property type="molecule type" value="Genomic_DNA"/>
</dbReference>
<feature type="signal peptide" evidence="2">
    <location>
        <begin position="1"/>
        <end position="44"/>
    </location>
</feature>
<accession>A0A366DBA6</accession>
<protein>
    <submittedName>
        <fullName evidence="3">Uncharacterized protein</fullName>
    </submittedName>
</protein>
<evidence type="ECO:0000256" key="2">
    <source>
        <dbReference type="SAM" id="SignalP"/>
    </source>
</evidence>
<evidence type="ECO:0000313" key="3">
    <source>
        <dbReference type="EMBL" id="RBO87337.1"/>
    </source>
</evidence>
<feature type="chain" id="PRO_5016637211" evidence="2">
    <location>
        <begin position="45"/>
        <end position="315"/>
    </location>
</feature>
<feature type="region of interest" description="Disordered" evidence="1">
    <location>
        <begin position="100"/>
        <end position="147"/>
    </location>
</feature>
<name>A0A366DBA6_9NOCA</name>
<sequence>MEEGGGFRVSGRHRKVDLRRRTARIAMGAVPMSMLVAYSGSAQAAPAPQPGITIADQPGAAEGQQPGVTPLPPGAHAPGNSALPGLLTGSAQPARAQFITPQPGVTTPSQPGDARDRPAPTPVQPGVTSPPTPEPTPVQPGVTAPVPPPQYVTPEQDLAGEAPETDFAQYRQEPNPPQVAPLKVGELHPPEPTPPVAVIVPPSDTLRAGDLNVVAPDFLSPQQVHDINSVFAGPEAQISQFARSVGVAPTRADSVAAGAVGGAVTGALIGCGAGVAVGAATLFMAPLMVPVGCVLMGTGFSAVGGLIGAGQGGLR</sequence>
<organism evidence="3 4">
    <name type="scientific">Nocardia puris</name>
    <dbReference type="NCBI Taxonomy" id="208602"/>
    <lineage>
        <taxon>Bacteria</taxon>
        <taxon>Bacillati</taxon>
        <taxon>Actinomycetota</taxon>
        <taxon>Actinomycetes</taxon>
        <taxon>Mycobacteriales</taxon>
        <taxon>Nocardiaceae</taxon>
        <taxon>Nocardia</taxon>
    </lineage>
</organism>
<feature type="compositionally biased region" description="Pro residues" evidence="1">
    <location>
        <begin position="119"/>
        <end position="138"/>
    </location>
</feature>
<evidence type="ECO:0000313" key="4">
    <source>
        <dbReference type="Proteomes" id="UP000252586"/>
    </source>
</evidence>
<keyword evidence="2" id="KW-0732">Signal</keyword>
<feature type="region of interest" description="Disordered" evidence="1">
    <location>
        <begin position="41"/>
        <end position="88"/>
    </location>
</feature>
<dbReference type="AlphaFoldDB" id="A0A366DBA6"/>
<comment type="caution">
    <text evidence="3">The sequence shown here is derived from an EMBL/GenBank/DDBJ whole genome shotgun (WGS) entry which is preliminary data.</text>
</comment>